<feature type="transmembrane region" description="Helical" evidence="7">
    <location>
        <begin position="308"/>
        <end position="332"/>
    </location>
</feature>
<evidence type="ECO:0000256" key="3">
    <source>
        <dbReference type="ARBA" id="ARBA00022475"/>
    </source>
</evidence>
<dbReference type="EMBL" id="VXLC01000014">
    <property type="protein sequence ID" value="KAA8885908.1"/>
    <property type="molecule type" value="Genomic_DNA"/>
</dbReference>
<dbReference type="RefSeq" id="WP_150404486.1">
    <property type="nucleotide sequence ID" value="NZ_VXLC01000014.1"/>
</dbReference>
<accession>A0A5N0E903</accession>
<evidence type="ECO:0000256" key="7">
    <source>
        <dbReference type="SAM" id="Phobius"/>
    </source>
</evidence>
<dbReference type="GO" id="GO:0005886">
    <property type="term" value="C:plasma membrane"/>
    <property type="evidence" value="ECO:0007669"/>
    <property type="project" value="UniProtKB-SubCell"/>
</dbReference>
<comment type="caution">
    <text evidence="9">The sequence shown here is derived from an EMBL/GenBank/DDBJ whole genome shotgun (WGS) entry which is preliminary data.</text>
</comment>
<dbReference type="InterPro" id="IPR004869">
    <property type="entry name" value="MMPL_dom"/>
</dbReference>
<feature type="transmembrane region" description="Helical" evidence="7">
    <location>
        <begin position="230"/>
        <end position="251"/>
    </location>
</feature>
<comment type="subcellular location">
    <subcellularLocation>
        <location evidence="1">Cell membrane</location>
        <topology evidence="1">Multi-pass membrane protein</topology>
    </subcellularLocation>
</comment>
<feature type="domain" description="SSD" evidence="8">
    <location>
        <begin position="198"/>
        <end position="329"/>
    </location>
</feature>
<feature type="transmembrane region" description="Helical" evidence="7">
    <location>
        <begin position="567"/>
        <end position="588"/>
    </location>
</feature>
<evidence type="ECO:0000313" key="10">
    <source>
        <dbReference type="Proteomes" id="UP000323876"/>
    </source>
</evidence>
<dbReference type="Gene3D" id="1.20.1640.10">
    <property type="entry name" value="Multidrug efflux transporter AcrB transmembrane domain"/>
    <property type="match status" value="2"/>
</dbReference>
<organism evidence="9 10">
    <name type="scientific">Nocardia colli</name>
    <dbReference type="NCBI Taxonomy" id="2545717"/>
    <lineage>
        <taxon>Bacteria</taxon>
        <taxon>Bacillati</taxon>
        <taxon>Actinomycetota</taxon>
        <taxon>Actinomycetes</taxon>
        <taxon>Mycobacteriales</taxon>
        <taxon>Nocardiaceae</taxon>
        <taxon>Nocardia</taxon>
    </lineage>
</organism>
<dbReference type="Proteomes" id="UP000323876">
    <property type="component" value="Unassembled WGS sequence"/>
</dbReference>
<sequence>MTGWARFVIARPRTVLAVVVGVMLLFGLLGMNTADKVSAAGFNDPHSESAAVDRLVRDHFGPQTPDAVALYTAPDGQRLDDIGPRVQQSLARIDPALLQRPIETYWNSVPPRKQFLKSADNRQALAAIFLAGDDNRRVTAYPDIEAALKVPGIDTKLSGYSALATQINGQSQHDLVRAESISLPLTLLILVLVFGGLVAASMPVAVGVLAVLGAMGTIRVLTEFTEVSTFAVNIASLLGLGMAIDYGLFLVTRFREELAGGRSVESAIERTCATAGRTVAFSALLLICAFAGTFVFPQAVLRSLGFGAIAAVALAAGLSLTVLPAMLALFGARIGKAGTKDRTERFWGRVVDAVLRRPGLVAIVVGAVLLVLAAPLTGAKLGDIDHRALPAGNEMRTTVEELTAGFPAASSGVTAVLHGTDGPPQSAAVDAASTALSHVDGVRQVLQVGRADDFVVFHAFLTATDRSENASATVQDIRALTPPDGTVLRIGGDTAATVDSVRSIVHAMPWMILAMVTATVLLLFAAFRSIVLPLKAVLMAFLSLAATFGVLTWIFNDGHLASLLGISPGPLAAGMLVLIIAVVFGLSTDYEVFLLSRMVEAHNAGADTAASVRIGTLKTARVITAAATLLVIVTGAFTLSPLTPMRFLGLGMIIALLIDATLVRMLLVPALVKLMGPANWWTPIRRTPRRIPATVEHTEQPAPIP</sequence>
<feature type="transmembrane region" description="Helical" evidence="7">
    <location>
        <begin position="272"/>
        <end position="296"/>
    </location>
</feature>
<feature type="transmembrane region" description="Helical" evidence="7">
    <location>
        <begin position="534"/>
        <end position="555"/>
    </location>
</feature>
<gene>
    <name evidence="9" type="ORF">F3087_25095</name>
</gene>
<feature type="transmembrane region" description="Helical" evidence="7">
    <location>
        <begin position="185"/>
        <end position="218"/>
    </location>
</feature>
<evidence type="ECO:0000259" key="8">
    <source>
        <dbReference type="PROSITE" id="PS50156"/>
    </source>
</evidence>
<dbReference type="SUPFAM" id="SSF82866">
    <property type="entry name" value="Multidrug efflux transporter AcrB transmembrane domain"/>
    <property type="match status" value="2"/>
</dbReference>
<evidence type="ECO:0000256" key="5">
    <source>
        <dbReference type="ARBA" id="ARBA00022989"/>
    </source>
</evidence>
<protein>
    <submittedName>
        <fullName evidence="9">MMPL family transporter</fullName>
    </submittedName>
</protein>
<dbReference type="AlphaFoldDB" id="A0A5N0E903"/>
<dbReference type="PANTHER" id="PTHR33406">
    <property type="entry name" value="MEMBRANE PROTEIN MJ1562-RELATED"/>
    <property type="match status" value="1"/>
</dbReference>
<dbReference type="InterPro" id="IPR050545">
    <property type="entry name" value="Mycobact_MmpL"/>
</dbReference>
<dbReference type="InterPro" id="IPR000731">
    <property type="entry name" value="SSD"/>
</dbReference>
<evidence type="ECO:0000256" key="6">
    <source>
        <dbReference type="ARBA" id="ARBA00023136"/>
    </source>
</evidence>
<keyword evidence="6 7" id="KW-0472">Membrane</keyword>
<feature type="transmembrane region" description="Helical" evidence="7">
    <location>
        <begin position="12"/>
        <end position="31"/>
    </location>
</feature>
<dbReference type="PROSITE" id="PS50156">
    <property type="entry name" value="SSD"/>
    <property type="match status" value="1"/>
</dbReference>
<evidence type="ECO:0000313" key="9">
    <source>
        <dbReference type="EMBL" id="KAA8885908.1"/>
    </source>
</evidence>
<feature type="transmembrane region" description="Helical" evidence="7">
    <location>
        <begin position="647"/>
        <end position="667"/>
    </location>
</feature>
<reference evidence="9 10" key="1">
    <citation type="submission" date="2019-09" db="EMBL/GenBank/DDBJ databases">
        <authorList>
            <person name="Wang X."/>
        </authorList>
    </citation>
    <scope>NUCLEOTIDE SEQUENCE [LARGE SCALE GENOMIC DNA]</scope>
    <source>
        <strain evidence="9 10">CICC 11023</strain>
    </source>
</reference>
<evidence type="ECO:0000256" key="1">
    <source>
        <dbReference type="ARBA" id="ARBA00004651"/>
    </source>
</evidence>
<evidence type="ECO:0000256" key="4">
    <source>
        <dbReference type="ARBA" id="ARBA00022692"/>
    </source>
</evidence>
<keyword evidence="4 7" id="KW-0812">Transmembrane</keyword>
<dbReference type="OrthoDB" id="7051771at2"/>
<evidence type="ECO:0000256" key="2">
    <source>
        <dbReference type="ARBA" id="ARBA00010157"/>
    </source>
</evidence>
<feature type="transmembrane region" description="Helical" evidence="7">
    <location>
        <begin position="353"/>
        <end position="374"/>
    </location>
</feature>
<keyword evidence="5 7" id="KW-1133">Transmembrane helix</keyword>
<feature type="transmembrane region" description="Helical" evidence="7">
    <location>
        <begin position="622"/>
        <end position="641"/>
    </location>
</feature>
<name>A0A5N0E903_9NOCA</name>
<keyword evidence="3" id="KW-1003">Cell membrane</keyword>
<keyword evidence="10" id="KW-1185">Reference proteome</keyword>
<comment type="similarity">
    <text evidence="2">Belongs to the resistance-nodulation-cell division (RND) (TC 2.A.6) family. MmpL subfamily.</text>
</comment>
<feature type="transmembrane region" description="Helical" evidence="7">
    <location>
        <begin position="507"/>
        <end position="527"/>
    </location>
</feature>
<proteinExistence type="inferred from homology"/>
<dbReference type="Pfam" id="PF03176">
    <property type="entry name" value="MMPL"/>
    <property type="match status" value="2"/>
</dbReference>
<dbReference type="PANTHER" id="PTHR33406:SF11">
    <property type="entry name" value="MEMBRANE PROTEIN SCO6666-RELATED"/>
    <property type="match status" value="1"/>
</dbReference>